<accession>A0A0P6ISQ3</accession>
<evidence type="ECO:0000313" key="1">
    <source>
        <dbReference type="EMBL" id="JAN94768.1"/>
    </source>
</evidence>
<dbReference type="AlphaFoldDB" id="A0A0P6ISQ3"/>
<organism evidence="1">
    <name type="scientific">Aedes aegypti</name>
    <name type="common">Yellowfever mosquito</name>
    <name type="synonym">Culex aegypti</name>
    <dbReference type="NCBI Taxonomy" id="7159"/>
    <lineage>
        <taxon>Eukaryota</taxon>
        <taxon>Metazoa</taxon>
        <taxon>Ecdysozoa</taxon>
        <taxon>Arthropoda</taxon>
        <taxon>Hexapoda</taxon>
        <taxon>Insecta</taxon>
        <taxon>Pterygota</taxon>
        <taxon>Neoptera</taxon>
        <taxon>Endopterygota</taxon>
        <taxon>Diptera</taxon>
        <taxon>Nematocera</taxon>
        <taxon>Culicoidea</taxon>
        <taxon>Culicidae</taxon>
        <taxon>Culicinae</taxon>
        <taxon>Aedini</taxon>
        <taxon>Aedes</taxon>
        <taxon>Stegomyia</taxon>
    </lineage>
</organism>
<name>A0A0P6ISQ3_AEDAE</name>
<reference evidence="1" key="1">
    <citation type="journal article" date="2016" name="PLoS ONE">
        <title>A Deep Insight into the Sialome of Male and Female Aedes aegypti Mosquitoes.</title>
        <authorList>
            <person name="Ribeiro J.M."/>
            <person name="Martin-Martin I."/>
            <person name="Arca B."/>
            <person name="Calvo E."/>
        </authorList>
    </citation>
    <scope>NUCLEOTIDE SEQUENCE</scope>
    <source>
        <strain evidence="1">Liverpool</strain>
        <tissue evidence="1">Salivary glands</tissue>
    </source>
</reference>
<sequence length="81" mass="9306">LPIDYFCMCISCSEHEDTLCPGKSRKFSLRKDPRPVGFEPTTLSLVFLNFIELKLRSLSLLGELIHPELRVPLRISSFKLI</sequence>
<dbReference type="EMBL" id="GDUN01001151">
    <property type="protein sequence ID" value="JAN94768.1"/>
    <property type="molecule type" value="mRNA"/>
</dbReference>
<protein>
    <submittedName>
        <fullName evidence="1">Uncharacterized protein</fullName>
    </submittedName>
</protein>
<feature type="non-terminal residue" evidence="1">
    <location>
        <position position="1"/>
    </location>
</feature>
<proteinExistence type="evidence at transcript level"/>